<evidence type="ECO:0000313" key="3">
    <source>
        <dbReference type="Proteomes" id="UP001211907"/>
    </source>
</evidence>
<keyword evidence="3" id="KW-1185">Reference proteome</keyword>
<organism evidence="2 3">
    <name type="scientific">Physocladia obscura</name>
    <dbReference type="NCBI Taxonomy" id="109957"/>
    <lineage>
        <taxon>Eukaryota</taxon>
        <taxon>Fungi</taxon>
        <taxon>Fungi incertae sedis</taxon>
        <taxon>Chytridiomycota</taxon>
        <taxon>Chytridiomycota incertae sedis</taxon>
        <taxon>Chytridiomycetes</taxon>
        <taxon>Chytridiales</taxon>
        <taxon>Chytriomycetaceae</taxon>
        <taxon>Physocladia</taxon>
    </lineage>
</organism>
<dbReference type="AlphaFoldDB" id="A0AAD5SWD5"/>
<evidence type="ECO:0000313" key="2">
    <source>
        <dbReference type="EMBL" id="KAJ3113558.1"/>
    </source>
</evidence>
<evidence type="ECO:0000256" key="1">
    <source>
        <dbReference type="SAM" id="MobiDB-lite"/>
    </source>
</evidence>
<feature type="compositionally biased region" description="Low complexity" evidence="1">
    <location>
        <begin position="393"/>
        <end position="402"/>
    </location>
</feature>
<feature type="region of interest" description="Disordered" evidence="1">
    <location>
        <begin position="369"/>
        <end position="402"/>
    </location>
</feature>
<reference evidence="2" key="1">
    <citation type="submission" date="2020-05" db="EMBL/GenBank/DDBJ databases">
        <title>Phylogenomic resolution of chytrid fungi.</title>
        <authorList>
            <person name="Stajich J.E."/>
            <person name="Amses K."/>
            <person name="Simmons R."/>
            <person name="Seto K."/>
            <person name="Myers J."/>
            <person name="Bonds A."/>
            <person name="Quandt C.A."/>
            <person name="Barry K."/>
            <person name="Liu P."/>
            <person name="Grigoriev I."/>
            <person name="Longcore J.E."/>
            <person name="James T.Y."/>
        </authorList>
    </citation>
    <scope>NUCLEOTIDE SEQUENCE</scope>
    <source>
        <strain evidence="2">JEL0513</strain>
    </source>
</reference>
<comment type="caution">
    <text evidence="2">The sequence shown here is derived from an EMBL/GenBank/DDBJ whole genome shotgun (WGS) entry which is preliminary data.</text>
</comment>
<feature type="region of interest" description="Disordered" evidence="1">
    <location>
        <begin position="57"/>
        <end position="81"/>
    </location>
</feature>
<feature type="compositionally biased region" description="Polar residues" evidence="1">
    <location>
        <begin position="246"/>
        <end position="270"/>
    </location>
</feature>
<protein>
    <submittedName>
        <fullName evidence="2">Uncharacterized protein</fullName>
    </submittedName>
</protein>
<feature type="region of interest" description="Disordered" evidence="1">
    <location>
        <begin position="246"/>
        <end position="285"/>
    </location>
</feature>
<accession>A0AAD5SWD5</accession>
<dbReference type="Proteomes" id="UP001211907">
    <property type="component" value="Unassembled WGS sequence"/>
</dbReference>
<sequence>MKTQKEFLEWTKANLGSFHIQFYANAIIQLPLSTQDSRKVQRTTNLHLESYLDKNNLRGVKAPSRSGPSQTTEESEATKYEEDKIEISLSDTYQTNIAHSIHQINNNTLPFNEHLIYELSKQIVLGNQFDMVMQSVEDFQTAENKMWAGRIWSNLTNVRPITTRDIYSVPPTVGDSSVFEGGLEHLLRIIFTKFADREFAEGVFLLRAEFGADWFSPILQHPYCILRHTSPPAPIEIPISNSIIKQNDSSPELQDSNVSSTPSQTLASSAKRQKRTPSAPISLPLATTAGGSSINVPTSAAMEPDLLATMKISAPPLTASVQPPFESFVMFYLGPNVKEFCNVFRSVALVPGINSWCAIVGGTSGGGDSGGNGGNRGGGKTNSAVGGSGSGGSDADSSRAAI</sequence>
<gene>
    <name evidence="2" type="ORF">HK100_001942</name>
</gene>
<name>A0AAD5SWD5_9FUNG</name>
<proteinExistence type="predicted"/>
<dbReference type="EMBL" id="JADGJH010001437">
    <property type="protein sequence ID" value="KAJ3113558.1"/>
    <property type="molecule type" value="Genomic_DNA"/>
</dbReference>
<feature type="compositionally biased region" description="Gly residues" evidence="1">
    <location>
        <begin position="369"/>
        <end position="392"/>
    </location>
</feature>